<comment type="caution">
    <text evidence="1">The sequence shown here is derived from an EMBL/GenBank/DDBJ whole genome shotgun (WGS) entry which is preliminary data.</text>
</comment>
<sequence>MWVVSVSSLMQAAEVLSRDTTKVSNLPAC</sequence>
<dbReference type="AlphaFoldDB" id="A0A158CZT4"/>
<gene>
    <name evidence="1" type="ORF">AWB79_06245</name>
</gene>
<evidence type="ECO:0000313" key="2">
    <source>
        <dbReference type="Proteomes" id="UP000054851"/>
    </source>
</evidence>
<evidence type="ECO:0000313" key="1">
    <source>
        <dbReference type="EMBL" id="SAK87885.1"/>
    </source>
</evidence>
<accession>A0A158CZT4</accession>
<keyword evidence="2" id="KW-1185">Reference proteome</keyword>
<dbReference type="Proteomes" id="UP000054851">
    <property type="component" value="Unassembled WGS sequence"/>
</dbReference>
<dbReference type="EMBL" id="FCOA02000031">
    <property type="protein sequence ID" value="SAK87885.1"/>
    <property type="molecule type" value="Genomic_DNA"/>
</dbReference>
<reference evidence="1" key="1">
    <citation type="submission" date="2016-01" db="EMBL/GenBank/DDBJ databases">
        <authorList>
            <person name="Peeters C."/>
        </authorList>
    </citation>
    <scope>NUCLEOTIDE SEQUENCE</scope>
    <source>
        <strain evidence="1">LMG 29322</strain>
    </source>
</reference>
<name>A0A158CZT4_9BURK</name>
<proteinExistence type="predicted"/>
<organism evidence="1 2">
    <name type="scientific">Caballeronia hypogeia</name>
    <dbReference type="NCBI Taxonomy" id="1777140"/>
    <lineage>
        <taxon>Bacteria</taxon>
        <taxon>Pseudomonadati</taxon>
        <taxon>Pseudomonadota</taxon>
        <taxon>Betaproteobacteria</taxon>
        <taxon>Burkholderiales</taxon>
        <taxon>Burkholderiaceae</taxon>
        <taxon>Caballeronia</taxon>
    </lineage>
</organism>
<protein>
    <submittedName>
        <fullName evidence="1">Uncharacterized protein</fullName>
    </submittedName>
</protein>